<sequence length="90" mass="9938">MMSHEAHGVCARATTNRPKVLRNTSVKRPALDGQSRTKLGLTGSKFLMGMRGDTGARQKYCDRNIFFVRGPALPLNAERHRPGAADDICR</sequence>
<proteinExistence type="predicted"/>
<gene>
    <name evidence="1" type="ORF">EVAR_76744_1</name>
</gene>
<comment type="caution">
    <text evidence="1">The sequence shown here is derived from an EMBL/GenBank/DDBJ whole genome shotgun (WGS) entry which is preliminary data.</text>
</comment>
<dbReference type="Proteomes" id="UP000299102">
    <property type="component" value="Unassembled WGS sequence"/>
</dbReference>
<dbReference type="EMBL" id="BGZK01000017">
    <property type="protein sequence ID" value="GBP05302.1"/>
    <property type="molecule type" value="Genomic_DNA"/>
</dbReference>
<keyword evidence="2" id="KW-1185">Reference proteome</keyword>
<name>A0A4C1ST41_EUMVA</name>
<dbReference type="AlphaFoldDB" id="A0A4C1ST41"/>
<reference evidence="1 2" key="1">
    <citation type="journal article" date="2019" name="Commun. Biol.">
        <title>The bagworm genome reveals a unique fibroin gene that provides high tensile strength.</title>
        <authorList>
            <person name="Kono N."/>
            <person name="Nakamura H."/>
            <person name="Ohtoshi R."/>
            <person name="Tomita M."/>
            <person name="Numata K."/>
            <person name="Arakawa K."/>
        </authorList>
    </citation>
    <scope>NUCLEOTIDE SEQUENCE [LARGE SCALE GENOMIC DNA]</scope>
</reference>
<protein>
    <submittedName>
        <fullName evidence="1">Uncharacterized protein</fullName>
    </submittedName>
</protein>
<evidence type="ECO:0000313" key="2">
    <source>
        <dbReference type="Proteomes" id="UP000299102"/>
    </source>
</evidence>
<accession>A0A4C1ST41</accession>
<organism evidence="1 2">
    <name type="scientific">Eumeta variegata</name>
    <name type="common">Bagworm moth</name>
    <name type="synonym">Eumeta japonica</name>
    <dbReference type="NCBI Taxonomy" id="151549"/>
    <lineage>
        <taxon>Eukaryota</taxon>
        <taxon>Metazoa</taxon>
        <taxon>Ecdysozoa</taxon>
        <taxon>Arthropoda</taxon>
        <taxon>Hexapoda</taxon>
        <taxon>Insecta</taxon>
        <taxon>Pterygota</taxon>
        <taxon>Neoptera</taxon>
        <taxon>Endopterygota</taxon>
        <taxon>Lepidoptera</taxon>
        <taxon>Glossata</taxon>
        <taxon>Ditrysia</taxon>
        <taxon>Tineoidea</taxon>
        <taxon>Psychidae</taxon>
        <taxon>Oiketicinae</taxon>
        <taxon>Eumeta</taxon>
    </lineage>
</organism>
<evidence type="ECO:0000313" key="1">
    <source>
        <dbReference type="EMBL" id="GBP05302.1"/>
    </source>
</evidence>